<dbReference type="AlphaFoldDB" id="A0AAD4X5Q6"/>
<dbReference type="PANTHER" id="PTHR35738:SF3">
    <property type="entry name" value="OS05G0577800 PROTEIN"/>
    <property type="match status" value="1"/>
</dbReference>
<accession>A0AAD4X5Q6</accession>
<reference evidence="1" key="1">
    <citation type="submission" date="2022-04" db="EMBL/GenBank/DDBJ databases">
        <title>A functionally conserved STORR gene fusion in Papaver species that diverged 16.8 million years ago.</title>
        <authorList>
            <person name="Catania T."/>
        </authorList>
    </citation>
    <scope>NUCLEOTIDE SEQUENCE</scope>
    <source>
        <strain evidence="1">S-188037</strain>
    </source>
</reference>
<sequence length="118" mass="13442">MRKPVKNPFEEDGVVRIKNCIDFGFELQTRVDKDGSANTGQDSTFQIAASWQANKNFLFKPFWYNHISTIPTVVCYGITPTWHMITLLLFAAVRDCRTATTGFGFGLRAEDRVFGRFP</sequence>
<dbReference type="PANTHER" id="PTHR35738">
    <property type="entry name" value="OS05G0577800 PROTEIN"/>
    <property type="match status" value="1"/>
</dbReference>
<protein>
    <submittedName>
        <fullName evidence="1">Uncharacterized protein</fullName>
    </submittedName>
</protein>
<name>A0AAD4X5Q6_9MAGN</name>
<gene>
    <name evidence="1" type="ORF">MKW98_000312</name>
</gene>
<dbReference type="Proteomes" id="UP001202328">
    <property type="component" value="Unassembled WGS sequence"/>
</dbReference>
<evidence type="ECO:0000313" key="1">
    <source>
        <dbReference type="EMBL" id="KAI3850502.1"/>
    </source>
</evidence>
<dbReference type="EMBL" id="JAJJMB010016019">
    <property type="protein sequence ID" value="KAI3850502.1"/>
    <property type="molecule type" value="Genomic_DNA"/>
</dbReference>
<keyword evidence="2" id="KW-1185">Reference proteome</keyword>
<organism evidence="1 2">
    <name type="scientific">Papaver atlanticum</name>
    <dbReference type="NCBI Taxonomy" id="357466"/>
    <lineage>
        <taxon>Eukaryota</taxon>
        <taxon>Viridiplantae</taxon>
        <taxon>Streptophyta</taxon>
        <taxon>Embryophyta</taxon>
        <taxon>Tracheophyta</taxon>
        <taxon>Spermatophyta</taxon>
        <taxon>Magnoliopsida</taxon>
        <taxon>Ranunculales</taxon>
        <taxon>Papaveraceae</taxon>
        <taxon>Papaveroideae</taxon>
        <taxon>Papaver</taxon>
    </lineage>
</organism>
<evidence type="ECO:0000313" key="2">
    <source>
        <dbReference type="Proteomes" id="UP001202328"/>
    </source>
</evidence>
<comment type="caution">
    <text evidence="1">The sequence shown here is derived from an EMBL/GenBank/DDBJ whole genome shotgun (WGS) entry which is preliminary data.</text>
</comment>
<proteinExistence type="predicted"/>